<dbReference type="InterPro" id="IPR019594">
    <property type="entry name" value="Glu/Gly-bd"/>
</dbReference>
<dbReference type="EMBL" id="UFQS01000467">
    <property type="protein sequence ID" value="SSX04247.1"/>
    <property type="molecule type" value="Genomic_DNA"/>
</dbReference>
<dbReference type="PANTHER" id="PTHR42643">
    <property type="entry name" value="IONOTROPIC RECEPTOR 20A-RELATED"/>
    <property type="match status" value="1"/>
</dbReference>
<dbReference type="Gene3D" id="1.10.287.70">
    <property type="match status" value="1"/>
</dbReference>
<keyword evidence="7" id="KW-0406">Ion transport</keyword>
<organism evidence="17">
    <name type="scientific">Culicoides sonorensis</name>
    <name type="common">Biting midge</name>
    <dbReference type="NCBI Taxonomy" id="179676"/>
    <lineage>
        <taxon>Eukaryota</taxon>
        <taxon>Metazoa</taxon>
        <taxon>Ecdysozoa</taxon>
        <taxon>Arthropoda</taxon>
        <taxon>Hexapoda</taxon>
        <taxon>Insecta</taxon>
        <taxon>Pterygota</taxon>
        <taxon>Neoptera</taxon>
        <taxon>Endopterygota</taxon>
        <taxon>Diptera</taxon>
        <taxon>Nematocera</taxon>
        <taxon>Chironomoidea</taxon>
        <taxon>Ceratopogonidae</taxon>
        <taxon>Ceratopogoninae</taxon>
        <taxon>Culicoides</taxon>
        <taxon>Monoculicoides</taxon>
    </lineage>
</organism>
<dbReference type="PANTHER" id="PTHR42643:SF33">
    <property type="entry name" value="GLUTAMATE RECEPTOR 2-LIKE PROTEIN"/>
    <property type="match status" value="1"/>
</dbReference>
<keyword evidence="12" id="KW-0407">Ion channel</keyword>
<dbReference type="AlphaFoldDB" id="A0A336M2Z1"/>
<dbReference type="OMA" id="RATIRIC"/>
<evidence type="ECO:0000256" key="13">
    <source>
        <dbReference type="SAM" id="Phobius"/>
    </source>
</evidence>
<evidence type="ECO:0000313" key="16">
    <source>
        <dbReference type="EMBL" id="SSX04247.1"/>
    </source>
</evidence>
<evidence type="ECO:0000256" key="1">
    <source>
        <dbReference type="ARBA" id="ARBA00004651"/>
    </source>
</evidence>
<dbReference type="Pfam" id="PF10613">
    <property type="entry name" value="Lig_chan-Glu_bd"/>
    <property type="match status" value="1"/>
</dbReference>
<dbReference type="InterPro" id="IPR052192">
    <property type="entry name" value="Insect_Ionotropic_Sensory_Rcpt"/>
</dbReference>
<evidence type="ECO:0000256" key="8">
    <source>
        <dbReference type="ARBA" id="ARBA00023136"/>
    </source>
</evidence>
<evidence type="ECO:0000256" key="4">
    <source>
        <dbReference type="ARBA" id="ARBA00022475"/>
    </source>
</evidence>
<comment type="subcellular location">
    <subcellularLocation>
        <location evidence="1">Cell membrane</location>
        <topology evidence="1">Multi-pass membrane protein</topology>
    </subcellularLocation>
</comment>
<evidence type="ECO:0000259" key="14">
    <source>
        <dbReference type="Pfam" id="PF00060"/>
    </source>
</evidence>
<keyword evidence="8 13" id="KW-0472">Membrane</keyword>
<evidence type="ECO:0000256" key="2">
    <source>
        <dbReference type="ARBA" id="ARBA00008685"/>
    </source>
</evidence>
<feature type="transmembrane region" description="Helical" evidence="13">
    <location>
        <begin position="357"/>
        <end position="377"/>
    </location>
</feature>
<evidence type="ECO:0000256" key="12">
    <source>
        <dbReference type="ARBA" id="ARBA00023303"/>
    </source>
</evidence>
<feature type="transmembrane region" description="Helical" evidence="13">
    <location>
        <begin position="487"/>
        <end position="509"/>
    </location>
</feature>
<keyword evidence="4" id="KW-1003">Cell membrane</keyword>
<feature type="transmembrane region" description="Helical" evidence="13">
    <location>
        <begin position="310"/>
        <end position="337"/>
    </location>
</feature>
<dbReference type="SUPFAM" id="SSF53850">
    <property type="entry name" value="Periplasmic binding protein-like II"/>
    <property type="match status" value="1"/>
</dbReference>
<keyword evidence="9" id="KW-0675">Receptor</keyword>
<proteinExistence type="inferred from homology"/>
<feature type="domain" description="Ionotropic glutamate receptor L-glutamate and glycine-binding" evidence="15">
    <location>
        <begin position="218"/>
        <end position="302"/>
    </location>
</feature>
<keyword evidence="5 13" id="KW-0812">Transmembrane</keyword>
<evidence type="ECO:0000256" key="9">
    <source>
        <dbReference type="ARBA" id="ARBA00023170"/>
    </source>
</evidence>
<sequence length="540" mass="62301">MMEVNGTTSHINVNMIKSLLAEISPFHKRFYAFLCNDTTSKENLYQLTKTLNSNYTGNGFHEILDGTMPYYTDFGFSVLLIDFSCSNAMSFWKKLDLEMMINIKLLLINIGNDEKFYINLKLRKDVGSVNEIYLIENMESDQVDVLRVYKKEFTNKVMVENYAIWNQTSLKVISTESNSITKDRYNVNRATIRICIVIPTPDTINHLTDRVDPHIDTNTKQSFGITRELLYFLNAKPNFTFVTTWGYFNKTSKNWTGMIKKLIDKDVDIGGTNIFVTSNRVSLIHYAYKSSKTTTGFLFQSPRLSLTDNLFLLPFSTITWICAIFLIPILATVLTIVCQQGFTKSINSISGRILMSFSLFTMMLIYVSYAASIVVVLQSPSKRINTLKDLLESKMELGVEDTPYSRIYFPMQTERYKRGIYERKVINPDGTKNFLKIENGIKKVKNGLFAVHGELGIAYKFVSKAFTQSEKCRIRTIGYLDMQPPPAFIFLASGHCIAIFLFFLEILYFRSRKRNLFKKRRPNKIEDIQIEPDMEITELE</sequence>
<evidence type="ECO:0000256" key="10">
    <source>
        <dbReference type="ARBA" id="ARBA00023180"/>
    </source>
</evidence>
<name>A0A336M2Z1_CULSO</name>
<dbReference type="InterPro" id="IPR001320">
    <property type="entry name" value="Iontro_rcpt_C"/>
</dbReference>
<evidence type="ECO:0000256" key="3">
    <source>
        <dbReference type="ARBA" id="ARBA00022448"/>
    </source>
</evidence>
<dbReference type="EMBL" id="UFQT01000467">
    <property type="protein sequence ID" value="SSX24612.1"/>
    <property type="molecule type" value="Genomic_DNA"/>
</dbReference>
<evidence type="ECO:0000259" key="15">
    <source>
        <dbReference type="Pfam" id="PF10613"/>
    </source>
</evidence>
<dbReference type="Gene3D" id="3.40.190.10">
    <property type="entry name" value="Periplasmic binding protein-like II"/>
    <property type="match status" value="1"/>
</dbReference>
<dbReference type="VEuPathDB" id="VectorBase:CSON011045"/>
<dbReference type="Pfam" id="PF00060">
    <property type="entry name" value="Lig_chan"/>
    <property type="match status" value="1"/>
</dbReference>
<keyword evidence="3" id="KW-0813">Transport</keyword>
<keyword evidence="6 13" id="KW-1133">Transmembrane helix</keyword>
<reference evidence="17" key="2">
    <citation type="submission" date="2018-07" db="EMBL/GenBank/DDBJ databases">
        <authorList>
            <person name="Quirk P.G."/>
            <person name="Krulwich T.A."/>
        </authorList>
    </citation>
    <scope>NUCLEOTIDE SEQUENCE</scope>
</reference>
<dbReference type="GO" id="GO:0005886">
    <property type="term" value="C:plasma membrane"/>
    <property type="evidence" value="ECO:0007669"/>
    <property type="project" value="UniProtKB-SubCell"/>
</dbReference>
<keyword evidence="10" id="KW-0325">Glycoprotein</keyword>
<evidence type="ECO:0000256" key="7">
    <source>
        <dbReference type="ARBA" id="ARBA00023065"/>
    </source>
</evidence>
<gene>
    <name evidence="17" type="primary">CSON011045</name>
</gene>
<protein>
    <submittedName>
        <fullName evidence="17">CSON011045 protein</fullName>
    </submittedName>
</protein>
<dbReference type="GO" id="GO:0050906">
    <property type="term" value="P:detection of stimulus involved in sensory perception"/>
    <property type="evidence" value="ECO:0007669"/>
    <property type="project" value="UniProtKB-ARBA"/>
</dbReference>
<dbReference type="GO" id="GO:0015276">
    <property type="term" value="F:ligand-gated monoatomic ion channel activity"/>
    <property type="evidence" value="ECO:0007669"/>
    <property type="project" value="InterPro"/>
</dbReference>
<feature type="domain" description="Ionotropic glutamate receptor C-terminal" evidence="14">
    <location>
        <begin position="329"/>
        <end position="441"/>
    </location>
</feature>
<evidence type="ECO:0000256" key="5">
    <source>
        <dbReference type="ARBA" id="ARBA00022692"/>
    </source>
</evidence>
<evidence type="ECO:0000256" key="11">
    <source>
        <dbReference type="ARBA" id="ARBA00023286"/>
    </source>
</evidence>
<reference evidence="16" key="1">
    <citation type="submission" date="2018-04" db="EMBL/GenBank/DDBJ databases">
        <authorList>
            <person name="Go L.Y."/>
            <person name="Mitchell J.A."/>
        </authorList>
    </citation>
    <scope>NUCLEOTIDE SEQUENCE</scope>
    <source>
        <tissue evidence="16">Whole organism</tissue>
    </source>
</reference>
<evidence type="ECO:0000313" key="17">
    <source>
        <dbReference type="EMBL" id="SSX24612.1"/>
    </source>
</evidence>
<keyword evidence="11" id="KW-1071">Ligand-gated ion channel</keyword>
<comment type="similarity">
    <text evidence="2">Belongs to the glutamate-gated ion channel (TC 1.A.10.1) family.</text>
</comment>
<evidence type="ECO:0000256" key="6">
    <source>
        <dbReference type="ARBA" id="ARBA00022989"/>
    </source>
</evidence>
<accession>A0A336M2Z1</accession>